<dbReference type="Pfam" id="PF00135">
    <property type="entry name" value="COesterase"/>
    <property type="match status" value="1"/>
</dbReference>
<comment type="similarity">
    <text evidence="1 8">Belongs to the type-B carboxylesterase/lipase family.</text>
</comment>
<feature type="active site" description="Charge relay system" evidence="7">
    <location>
        <position position="356"/>
    </location>
</feature>
<keyword evidence="4" id="KW-0531">Neurotransmitter degradation</keyword>
<evidence type="ECO:0000259" key="9">
    <source>
        <dbReference type="Pfam" id="PF00135"/>
    </source>
</evidence>
<gene>
    <name evidence="10" type="ORF">CAEBREN_29258</name>
</gene>
<dbReference type="InParanoid" id="G0PMT2"/>
<dbReference type="EMBL" id="GL381515">
    <property type="protein sequence ID" value="EGT38555.1"/>
    <property type="molecule type" value="Genomic_DNA"/>
</dbReference>
<sequence length="609" mass="71255">MKPKLVFFSFFIFITVFIESDAVHPVVLETKLGDIQGNEFFFLSKKIRTFFGVPFAEPPVEEFRFRKPREKKQWKKVFDATKPANACFQTRDNYNTSFWGSEMWNANTQISEDCLYLNIWAPADAYNLTVMVWFFGGGFYSGSPSLSIYDGRALTSTQNVIVVNINYRLGPFGFLYLDHPDAPGNMGLLDQQLALHWIRQNIVSFGGNPDKVSVFGQSAGAASIVAHLVAPGSRGYHKLSTLLVSFLILDSSRTQFFNREVWRIPGQLIHRFERNRNQKSCWNWLDVENSMSCLRLVSPEQLSLSTWNISLTYLEFPFVIVSRDKHFFGHLDARAALREGDFNRDVNLMIGMNKDEGNYWNIYQLPQFFDKAEPPELTRHQFDTLVDKTFSIQPDIIRSAAKYIYSDPNCTDHGRKTRFYAGQMNQIVGDYFFSCDSLWLADQFRSTQHGGSTLRKHPKVFVYYFTQSSSANPWPKWTGAMHGYEIEYVFGVPLSYSKIYKRREQIFSRKIMQFWASFAKNGTPRLRVLKNSEHWPEFNEHNNYRWMQLRSGSNIRPIKSKKQEECQFWRRVKDTEYTAYLTQEYASSCHQYSYWILLFIPFFFIFSNF</sequence>
<dbReference type="GO" id="GO:0005615">
    <property type="term" value="C:extracellular space"/>
    <property type="evidence" value="ECO:0007669"/>
    <property type="project" value="TreeGrafter"/>
</dbReference>
<dbReference type="FunCoup" id="G0PMT2">
    <property type="interactions" value="67"/>
</dbReference>
<dbReference type="GO" id="GO:0003990">
    <property type="term" value="F:acetylcholinesterase activity"/>
    <property type="evidence" value="ECO:0007669"/>
    <property type="project" value="UniProtKB-EC"/>
</dbReference>
<feature type="signal peptide" evidence="8">
    <location>
        <begin position="1"/>
        <end position="22"/>
    </location>
</feature>
<accession>G0PMT2</accession>
<dbReference type="EC" id="3.1.1.-" evidence="8"/>
<feature type="chain" id="PRO_5005130757" description="Carboxylic ester hydrolase" evidence="8">
    <location>
        <begin position="23"/>
        <end position="609"/>
    </location>
</feature>
<dbReference type="InterPro" id="IPR002018">
    <property type="entry name" value="CarbesteraseB"/>
</dbReference>
<evidence type="ECO:0000256" key="4">
    <source>
        <dbReference type="ARBA" id="ARBA00022867"/>
    </source>
</evidence>
<evidence type="ECO:0000256" key="6">
    <source>
        <dbReference type="ARBA" id="ARBA00048484"/>
    </source>
</evidence>
<feature type="domain" description="Carboxylesterase type B" evidence="9">
    <location>
        <begin position="27"/>
        <end position="569"/>
    </location>
</feature>
<dbReference type="PROSITE" id="PS00941">
    <property type="entry name" value="CARBOXYLESTERASE_B_2"/>
    <property type="match status" value="1"/>
</dbReference>
<dbReference type="InterPro" id="IPR000997">
    <property type="entry name" value="Cholinesterase"/>
</dbReference>
<dbReference type="Gene3D" id="3.40.50.1820">
    <property type="entry name" value="alpha/beta hydrolase"/>
    <property type="match status" value="1"/>
</dbReference>
<protein>
    <recommendedName>
        <fullName evidence="8">Carboxylic ester hydrolase</fullName>
        <ecNumber evidence="8">3.1.1.-</ecNumber>
    </recommendedName>
</protein>
<keyword evidence="11" id="KW-1185">Reference proteome</keyword>
<comment type="catalytic activity">
    <reaction evidence="6">
        <text>acetylcholine + H2O = choline + acetate + H(+)</text>
        <dbReference type="Rhea" id="RHEA:17561"/>
        <dbReference type="ChEBI" id="CHEBI:15354"/>
        <dbReference type="ChEBI" id="CHEBI:15355"/>
        <dbReference type="ChEBI" id="CHEBI:15377"/>
        <dbReference type="ChEBI" id="CHEBI:15378"/>
        <dbReference type="ChEBI" id="CHEBI:30089"/>
        <dbReference type="EC" id="3.1.1.7"/>
    </reaction>
</comment>
<evidence type="ECO:0000256" key="7">
    <source>
        <dbReference type="PIRSR" id="PIRSR600997-1"/>
    </source>
</evidence>
<feature type="active site" description="Charge relay system" evidence="7">
    <location>
        <position position="482"/>
    </location>
</feature>
<evidence type="ECO:0000256" key="8">
    <source>
        <dbReference type="RuleBase" id="RU361235"/>
    </source>
</evidence>
<dbReference type="PANTHER" id="PTHR43918">
    <property type="entry name" value="ACETYLCHOLINESTERASE"/>
    <property type="match status" value="1"/>
</dbReference>
<evidence type="ECO:0000313" key="10">
    <source>
        <dbReference type="EMBL" id="EGT38555.1"/>
    </source>
</evidence>
<evidence type="ECO:0000256" key="1">
    <source>
        <dbReference type="ARBA" id="ARBA00005964"/>
    </source>
</evidence>
<keyword evidence="3 8" id="KW-0378">Hydrolase</keyword>
<dbReference type="InterPro" id="IPR050654">
    <property type="entry name" value="AChE-related_enzymes"/>
</dbReference>
<dbReference type="InterPro" id="IPR019819">
    <property type="entry name" value="Carboxylesterase_B_CS"/>
</dbReference>
<dbReference type="InterPro" id="IPR019826">
    <property type="entry name" value="Carboxylesterase_B_AS"/>
</dbReference>
<dbReference type="PRINTS" id="PR00878">
    <property type="entry name" value="CHOLNESTRASE"/>
</dbReference>
<keyword evidence="5" id="KW-1015">Disulfide bond</keyword>
<keyword evidence="2" id="KW-0719">Serine esterase</keyword>
<dbReference type="HOGENOM" id="CLU_006586_13_0_1"/>
<proteinExistence type="inferred from homology"/>
<keyword evidence="8" id="KW-0732">Signal</keyword>
<feature type="active site" description="Acyl-ester intermediate" evidence="7">
    <location>
        <position position="218"/>
    </location>
</feature>
<dbReference type="Proteomes" id="UP000008068">
    <property type="component" value="Unassembled WGS sequence"/>
</dbReference>
<dbReference type="SUPFAM" id="SSF53474">
    <property type="entry name" value="alpha/beta-Hydrolases"/>
    <property type="match status" value="1"/>
</dbReference>
<dbReference type="AlphaFoldDB" id="G0PMT2"/>
<dbReference type="eggNOG" id="KOG4389">
    <property type="taxonomic scope" value="Eukaryota"/>
</dbReference>
<dbReference type="STRING" id="135651.G0PMT2"/>
<dbReference type="ESTHER" id="caebe-g0pmt2">
    <property type="family name" value="ACHE"/>
</dbReference>
<dbReference type="PROSITE" id="PS00122">
    <property type="entry name" value="CARBOXYLESTERASE_B_1"/>
    <property type="match status" value="1"/>
</dbReference>
<name>G0PMT2_CAEBE</name>
<evidence type="ECO:0000256" key="5">
    <source>
        <dbReference type="ARBA" id="ARBA00023157"/>
    </source>
</evidence>
<organism evidence="11">
    <name type="scientific">Caenorhabditis brenneri</name>
    <name type="common">Nematode worm</name>
    <dbReference type="NCBI Taxonomy" id="135651"/>
    <lineage>
        <taxon>Eukaryota</taxon>
        <taxon>Metazoa</taxon>
        <taxon>Ecdysozoa</taxon>
        <taxon>Nematoda</taxon>
        <taxon>Chromadorea</taxon>
        <taxon>Rhabditida</taxon>
        <taxon>Rhabditina</taxon>
        <taxon>Rhabditomorpha</taxon>
        <taxon>Rhabditoidea</taxon>
        <taxon>Rhabditidae</taxon>
        <taxon>Peloderinae</taxon>
        <taxon>Caenorhabditis</taxon>
    </lineage>
</organism>
<reference evidence="11" key="1">
    <citation type="submission" date="2011-07" db="EMBL/GenBank/DDBJ databases">
        <authorList>
            <consortium name="Caenorhabditis brenneri Sequencing and Analysis Consortium"/>
            <person name="Wilson R.K."/>
        </authorList>
    </citation>
    <scope>NUCLEOTIDE SEQUENCE [LARGE SCALE GENOMIC DNA]</scope>
    <source>
        <strain evidence="11">PB2801</strain>
    </source>
</reference>
<dbReference type="GO" id="GO:0005886">
    <property type="term" value="C:plasma membrane"/>
    <property type="evidence" value="ECO:0007669"/>
    <property type="project" value="TreeGrafter"/>
</dbReference>
<dbReference type="OrthoDB" id="19653at2759"/>
<dbReference type="InterPro" id="IPR029058">
    <property type="entry name" value="AB_hydrolase_fold"/>
</dbReference>
<evidence type="ECO:0000256" key="3">
    <source>
        <dbReference type="ARBA" id="ARBA00022801"/>
    </source>
</evidence>
<dbReference type="FunFam" id="3.40.50.1820:FF:000029">
    <property type="entry name" value="Acetylcholinesterase"/>
    <property type="match status" value="1"/>
</dbReference>
<dbReference type="PANTHER" id="PTHR43918:SF2">
    <property type="entry name" value="CARBOXYLIC ESTER HYDROLASE"/>
    <property type="match status" value="1"/>
</dbReference>
<evidence type="ECO:0000313" key="11">
    <source>
        <dbReference type="Proteomes" id="UP000008068"/>
    </source>
</evidence>
<evidence type="ECO:0000256" key="2">
    <source>
        <dbReference type="ARBA" id="ARBA00022487"/>
    </source>
</evidence>